<evidence type="ECO:0000256" key="8">
    <source>
        <dbReference type="ARBA" id="ARBA00022967"/>
    </source>
</evidence>
<accession>A0A238IZD6</accession>
<evidence type="ECO:0000256" key="2">
    <source>
        <dbReference type="ARBA" id="ARBA00022448"/>
    </source>
</evidence>
<proteinExistence type="predicted"/>
<evidence type="ECO:0000256" key="1">
    <source>
        <dbReference type="ARBA" id="ARBA00004202"/>
    </source>
</evidence>
<keyword evidence="12" id="KW-1185">Reference proteome</keyword>
<protein>
    <submittedName>
        <fullName evidence="11">Ribose import ATP-binding protein RbsA</fullName>
        <ecNumber evidence="11">3.6.3.17</ecNumber>
    </submittedName>
</protein>
<dbReference type="CDD" id="cd03216">
    <property type="entry name" value="ABC_Carb_Monos_I"/>
    <property type="match status" value="1"/>
</dbReference>
<dbReference type="PANTHER" id="PTHR43790:SF3">
    <property type="entry name" value="D-ALLOSE IMPORT ATP-BINDING PROTEIN ALSA-RELATED"/>
    <property type="match status" value="1"/>
</dbReference>
<dbReference type="EC" id="3.6.3.17" evidence="11"/>
<dbReference type="SUPFAM" id="SSF52540">
    <property type="entry name" value="P-loop containing nucleoside triphosphate hydrolases"/>
    <property type="match status" value="2"/>
</dbReference>
<dbReference type="Proteomes" id="UP000201838">
    <property type="component" value="Unassembled WGS sequence"/>
</dbReference>
<dbReference type="InterPro" id="IPR027417">
    <property type="entry name" value="P-loop_NTPase"/>
</dbReference>
<evidence type="ECO:0000256" key="7">
    <source>
        <dbReference type="ARBA" id="ARBA00022840"/>
    </source>
</evidence>
<gene>
    <name evidence="11" type="primary">rbsA_2</name>
    <name evidence="11" type="ORF">BOA8489_01458</name>
</gene>
<dbReference type="OrthoDB" id="9805029at2"/>
<keyword evidence="9" id="KW-0472">Membrane</keyword>
<dbReference type="Pfam" id="PF00005">
    <property type="entry name" value="ABC_tran"/>
    <property type="match status" value="2"/>
</dbReference>
<dbReference type="FunFam" id="3.40.50.300:FF:000127">
    <property type="entry name" value="Ribose import ATP-binding protein RbsA"/>
    <property type="match status" value="1"/>
</dbReference>
<dbReference type="Gene3D" id="3.40.50.300">
    <property type="entry name" value="P-loop containing nucleotide triphosphate hydrolases"/>
    <property type="match status" value="2"/>
</dbReference>
<keyword evidence="4" id="KW-0762">Sugar transport</keyword>
<keyword evidence="2" id="KW-0813">Transport</keyword>
<feature type="domain" description="ABC transporter" evidence="10">
    <location>
        <begin position="5"/>
        <end position="237"/>
    </location>
</feature>
<dbReference type="GO" id="GO:0005524">
    <property type="term" value="F:ATP binding"/>
    <property type="evidence" value="ECO:0007669"/>
    <property type="project" value="UniProtKB-KW"/>
</dbReference>
<keyword evidence="7 11" id="KW-0067">ATP-binding</keyword>
<dbReference type="InterPro" id="IPR017871">
    <property type="entry name" value="ABC_transporter-like_CS"/>
</dbReference>
<dbReference type="InterPro" id="IPR003593">
    <property type="entry name" value="AAA+_ATPase"/>
</dbReference>
<dbReference type="PROSITE" id="PS50893">
    <property type="entry name" value="ABC_TRANSPORTER_2"/>
    <property type="match status" value="2"/>
</dbReference>
<dbReference type="EMBL" id="FXXQ01000003">
    <property type="protein sequence ID" value="SMX23352.1"/>
    <property type="molecule type" value="Genomic_DNA"/>
</dbReference>
<dbReference type="PROSITE" id="PS00211">
    <property type="entry name" value="ABC_TRANSPORTER_1"/>
    <property type="match status" value="1"/>
</dbReference>
<feature type="domain" description="ABC transporter" evidence="10">
    <location>
        <begin position="250"/>
        <end position="493"/>
    </location>
</feature>
<keyword evidence="6" id="KW-0547">Nucleotide-binding</keyword>
<dbReference type="AlphaFoldDB" id="A0A238IZD6"/>
<keyword evidence="5" id="KW-0677">Repeat</keyword>
<keyword evidence="11" id="KW-0378">Hydrolase</keyword>
<name>A0A238IZD6_9RHOB</name>
<evidence type="ECO:0000313" key="12">
    <source>
        <dbReference type="Proteomes" id="UP000201838"/>
    </source>
</evidence>
<evidence type="ECO:0000256" key="4">
    <source>
        <dbReference type="ARBA" id="ARBA00022597"/>
    </source>
</evidence>
<keyword evidence="8" id="KW-1278">Translocase</keyword>
<evidence type="ECO:0000256" key="3">
    <source>
        <dbReference type="ARBA" id="ARBA00022475"/>
    </source>
</evidence>
<evidence type="ECO:0000259" key="10">
    <source>
        <dbReference type="PROSITE" id="PS50893"/>
    </source>
</evidence>
<dbReference type="RefSeq" id="WP_093973321.1">
    <property type="nucleotide sequence ID" value="NZ_FXXQ01000003.1"/>
</dbReference>
<dbReference type="PANTHER" id="PTHR43790">
    <property type="entry name" value="CARBOHYDRATE TRANSPORT ATP-BINDING PROTEIN MG119-RELATED"/>
    <property type="match status" value="1"/>
</dbReference>
<sequence length="503" mass="54043">MDALVQLRGIKKSYGGVKALRGVDFDIRPGEIHALLGENGAGKSTLMKVLGGDISANEGTIIVDGKTANYRGPADAKASGIQMIHQELALAPDLSVAENIYLGALPTVIKWRDLNRAAGEVLDRFGFDIGPREIVGKLPIALQQIVEIAKALSKKARIIVFDEPTAVLSGKDAERLHEIMLQLRAQGVGVVYISHRLDEVFEVADRMTVLKDGETVGTIDAKDTDVAQIISMMVGRRMSAMFPEKPETEIGHEVLRVENLGRGRKVLGVNFSVRAGEIVGLGGLVGSGRTEVAKMIFGADPIETGKVYLNGEELRLKSPHDAVRAGINLLPEDRKGEGVVIDFPIKVNSTMAMMGKITNKFGFIRHSTESRDITELTDQLTLKCGHIGDPVSTLSGGNQQKVVLAKWMFAGGELIIFDEPTRGVDVGAKSEIYGLINQMAADGKAVLVISSEHQELFGICDRILVMGNGALQGELLPPDFSDENLLHLAMASGVAEQNGANDV</sequence>
<organism evidence="11 12">
    <name type="scientific">Boseongicola aestuarii</name>
    <dbReference type="NCBI Taxonomy" id="1470561"/>
    <lineage>
        <taxon>Bacteria</taxon>
        <taxon>Pseudomonadati</taxon>
        <taxon>Pseudomonadota</taxon>
        <taxon>Alphaproteobacteria</taxon>
        <taxon>Rhodobacterales</taxon>
        <taxon>Paracoccaceae</taxon>
        <taxon>Boseongicola</taxon>
    </lineage>
</organism>
<evidence type="ECO:0000256" key="5">
    <source>
        <dbReference type="ARBA" id="ARBA00022737"/>
    </source>
</evidence>
<dbReference type="CDD" id="cd03215">
    <property type="entry name" value="ABC_Carb_Monos_II"/>
    <property type="match status" value="1"/>
</dbReference>
<dbReference type="GO" id="GO:0016887">
    <property type="term" value="F:ATP hydrolysis activity"/>
    <property type="evidence" value="ECO:0007669"/>
    <property type="project" value="InterPro"/>
</dbReference>
<dbReference type="SMART" id="SM00382">
    <property type="entry name" value="AAA"/>
    <property type="match status" value="2"/>
</dbReference>
<comment type="subcellular location">
    <subcellularLocation>
        <location evidence="1">Cell membrane</location>
        <topology evidence="1">Peripheral membrane protein</topology>
    </subcellularLocation>
</comment>
<evidence type="ECO:0000313" key="11">
    <source>
        <dbReference type="EMBL" id="SMX23352.1"/>
    </source>
</evidence>
<evidence type="ECO:0000256" key="9">
    <source>
        <dbReference type="ARBA" id="ARBA00023136"/>
    </source>
</evidence>
<dbReference type="InterPro" id="IPR003439">
    <property type="entry name" value="ABC_transporter-like_ATP-bd"/>
</dbReference>
<dbReference type="GO" id="GO:0005886">
    <property type="term" value="C:plasma membrane"/>
    <property type="evidence" value="ECO:0007669"/>
    <property type="project" value="UniProtKB-SubCell"/>
</dbReference>
<evidence type="ECO:0000256" key="6">
    <source>
        <dbReference type="ARBA" id="ARBA00022741"/>
    </source>
</evidence>
<dbReference type="InterPro" id="IPR050107">
    <property type="entry name" value="ABC_carbohydrate_import_ATPase"/>
</dbReference>
<reference evidence="11 12" key="1">
    <citation type="submission" date="2017-05" db="EMBL/GenBank/DDBJ databases">
        <authorList>
            <person name="Song R."/>
            <person name="Chenine A.L."/>
            <person name="Ruprecht R.M."/>
        </authorList>
    </citation>
    <scope>NUCLEOTIDE SEQUENCE [LARGE SCALE GENOMIC DNA]</scope>
    <source>
        <strain evidence="11 12">CECT 8489</strain>
    </source>
</reference>
<keyword evidence="3" id="KW-1003">Cell membrane</keyword>